<accession>A0A8B8KRG5</accession>
<proteinExistence type="predicted"/>
<dbReference type="Pfam" id="PF08246">
    <property type="entry name" value="Inhibitor_I29"/>
    <property type="match status" value="1"/>
</dbReference>
<gene>
    <name evidence="3" type="primary">LOC113858158</name>
</gene>
<dbReference type="Gene3D" id="1.10.287.2250">
    <property type="match status" value="1"/>
</dbReference>
<dbReference type="AlphaFoldDB" id="A0A8B8KRG5"/>
<sequence>MLRAAISIRCALSKHYSFPLTPRYAPESMVRRLSKSNRLSDILKSHKLHPNIVQEPFLSTPIRSYSISRRLRRGLVKNEKKEEEKAKEVSAIFEEWLVKHGKVYNGSEEKEKRFQIFKDNLRYINEQNTRNHSYRLGLNQFADMTLDELADKYLTKNVHGKEFL</sequence>
<reference evidence="2" key="1">
    <citation type="journal article" date="2019" name="Toxins">
        <title>Detection of Abrin-Like and Prepropulchellin-Like Toxin Genes and Transcripts Using Whole Genome Sequencing and Full-Length Transcript Sequencing of Abrus precatorius.</title>
        <authorList>
            <person name="Hovde B.T."/>
            <person name="Daligault H.E."/>
            <person name="Hanschen E.R."/>
            <person name="Kunde Y.A."/>
            <person name="Johnson M.B."/>
            <person name="Starkenburg S.R."/>
            <person name="Johnson S.L."/>
        </authorList>
    </citation>
    <scope>NUCLEOTIDE SEQUENCE [LARGE SCALE GENOMIC DNA]</scope>
</reference>
<evidence type="ECO:0000259" key="1">
    <source>
        <dbReference type="SMART" id="SM00848"/>
    </source>
</evidence>
<dbReference type="Proteomes" id="UP000694853">
    <property type="component" value="Unplaced"/>
</dbReference>
<dbReference type="SUPFAM" id="SSF54001">
    <property type="entry name" value="Cysteine proteinases"/>
    <property type="match status" value="1"/>
</dbReference>
<dbReference type="RefSeq" id="XP_027346457.1">
    <property type="nucleotide sequence ID" value="XM_027490656.1"/>
</dbReference>
<reference evidence="3" key="2">
    <citation type="submission" date="2025-08" db="UniProtKB">
        <authorList>
            <consortium name="RefSeq"/>
        </authorList>
    </citation>
    <scope>IDENTIFICATION</scope>
    <source>
        <tissue evidence="3">Young leaves</tissue>
    </source>
</reference>
<name>A0A8B8KRG5_ABRPR</name>
<dbReference type="SMART" id="SM00848">
    <property type="entry name" value="Inhibitor_I29"/>
    <property type="match status" value="1"/>
</dbReference>
<dbReference type="InterPro" id="IPR038765">
    <property type="entry name" value="Papain-like_cys_pep_sf"/>
</dbReference>
<evidence type="ECO:0000313" key="3">
    <source>
        <dbReference type="RefSeq" id="XP_027346457.1"/>
    </source>
</evidence>
<keyword evidence="2" id="KW-1185">Reference proteome</keyword>
<protein>
    <submittedName>
        <fullName evidence="3">P34 probable thiol protease-like</fullName>
    </submittedName>
</protein>
<dbReference type="GeneID" id="113858158"/>
<dbReference type="KEGG" id="aprc:113858158"/>
<evidence type="ECO:0000313" key="2">
    <source>
        <dbReference type="Proteomes" id="UP000694853"/>
    </source>
</evidence>
<dbReference type="OrthoDB" id="10253408at2759"/>
<feature type="domain" description="Cathepsin propeptide inhibitor" evidence="1">
    <location>
        <begin position="93"/>
        <end position="149"/>
    </location>
</feature>
<organism evidence="2 3">
    <name type="scientific">Abrus precatorius</name>
    <name type="common">Indian licorice</name>
    <name type="synonym">Glycine abrus</name>
    <dbReference type="NCBI Taxonomy" id="3816"/>
    <lineage>
        <taxon>Eukaryota</taxon>
        <taxon>Viridiplantae</taxon>
        <taxon>Streptophyta</taxon>
        <taxon>Embryophyta</taxon>
        <taxon>Tracheophyta</taxon>
        <taxon>Spermatophyta</taxon>
        <taxon>Magnoliopsida</taxon>
        <taxon>eudicotyledons</taxon>
        <taxon>Gunneridae</taxon>
        <taxon>Pentapetalae</taxon>
        <taxon>rosids</taxon>
        <taxon>fabids</taxon>
        <taxon>Fabales</taxon>
        <taxon>Fabaceae</taxon>
        <taxon>Papilionoideae</taxon>
        <taxon>50 kb inversion clade</taxon>
        <taxon>NPAAA clade</taxon>
        <taxon>indigoferoid/millettioid clade</taxon>
        <taxon>Abreae</taxon>
        <taxon>Abrus</taxon>
    </lineage>
</organism>
<dbReference type="InterPro" id="IPR013201">
    <property type="entry name" value="Prot_inhib_I29"/>
</dbReference>